<proteinExistence type="predicted"/>
<reference evidence="1" key="1">
    <citation type="submission" date="2025-05" db="UniProtKB">
        <authorList>
            <consortium name="Ensembl"/>
        </authorList>
    </citation>
    <scope>IDENTIFICATION</scope>
</reference>
<organism evidence="1 2">
    <name type="scientific">Sus scrofa</name>
    <name type="common">Pig</name>
    <dbReference type="NCBI Taxonomy" id="9823"/>
    <lineage>
        <taxon>Eukaryota</taxon>
        <taxon>Metazoa</taxon>
        <taxon>Chordata</taxon>
        <taxon>Craniata</taxon>
        <taxon>Vertebrata</taxon>
        <taxon>Euteleostomi</taxon>
        <taxon>Mammalia</taxon>
        <taxon>Eutheria</taxon>
        <taxon>Laurasiatheria</taxon>
        <taxon>Artiodactyla</taxon>
        <taxon>Suina</taxon>
        <taxon>Suidae</taxon>
        <taxon>Sus</taxon>
    </lineage>
</organism>
<dbReference type="Proteomes" id="UP000694728">
    <property type="component" value="Unplaced"/>
</dbReference>
<dbReference type="Ensembl" id="ENSSSCT00065045885.1">
    <property type="protein sequence ID" value="ENSSSCP00065019677.1"/>
    <property type="gene ID" value="ENSSSCG00065033759.1"/>
</dbReference>
<dbReference type="Ensembl" id="ENSSSCT00025097690.1">
    <property type="protein sequence ID" value="ENSSSCP00025042912.1"/>
    <property type="gene ID" value="ENSSSCG00025071157.1"/>
</dbReference>
<dbReference type="Proteomes" id="UP000694727">
    <property type="component" value="Unplaced"/>
</dbReference>
<dbReference type="Ensembl" id="ENSSSCT00045014038.1">
    <property type="protein sequence ID" value="ENSSSCP00045009713.1"/>
    <property type="gene ID" value="ENSSSCG00045008358.1"/>
</dbReference>
<dbReference type="Proteomes" id="UP000694725">
    <property type="component" value="Unplaced"/>
</dbReference>
<dbReference type="AlphaFoldDB" id="A0A8D0TAR2"/>
<accession>A0A8D0TAR2</accession>
<sequence>CAPAAPLRPLTHEGWGALWHRSLAAVSGIWMALRVRVKDLPKSWRRPSCLSVLVVLGHLRLWVEPCGGSWPPARMSRPPSNCHLPGSPPVIVCHHHLYPEGAQCLACGWEPQE</sequence>
<evidence type="ECO:0000313" key="2">
    <source>
        <dbReference type="Proteomes" id="UP000694727"/>
    </source>
</evidence>
<name>A0A8D0TAR2_PIG</name>
<protein>
    <submittedName>
        <fullName evidence="1">Uncharacterized protein</fullName>
    </submittedName>
</protein>
<evidence type="ECO:0000313" key="1">
    <source>
        <dbReference type="Ensembl" id="ENSSSCP00025042912.1"/>
    </source>
</evidence>